<evidence type="ECO:0000313" key="14">
    <source>
        <dbReference type="Ensembl" id="ENSVURP00010011411.1"/>
    </source>
</evidence>
<keyword evidence="9 13" id="KW-0496">Mitochondrion</keyword>
<dbReference type="GO" id="GO:0046933">
    <property type="term" value="F:proton-transporting ATP synthase activity, rotational mechanism"/>
    <property type="evidence" value="ECO:0007669"/>
    <property type="project" value="Ensembl"/>
</dbReference>
<evidence type="ECO:0000256" key="5">
    <source>
        <dbReference type="ARBA" id="ARBA00022792"/>
    </source>
</evidence>
<dbReference type="Proteomes" id="UP000314987">
    <property type="component" value="Unassembled WGS sequence"/>
</dbReference>
<keyword evidence="4 13" id="KW-0375">Hydrogen ion transport</keyword>
<accession>A0A4X2KN07</accession>
<comment type="subunit">
    <text evidence="12">Component of the ATP synthase complex composed at least of ATP5F1A/subunit alpha, ATP5F1B/subunit beta, ATP5MC1/subunit c (homooctomer), MT-ATP6/subunit a, MT-ATP8/subunit 8, ATP5ME/subunit e, ATP5MF/subunit f, ATP5MG/subunit g, ATP5MK/subunit k, ATP5MJ/subunit j, ATP5F1C/subunit gamma, ATP5F1D/subunit delta, ATP5F1E/subunit epsilon, ATP5PF/subunit F6, ATP5PB/subunit b, ATP5PD/subunit d, ATP5PO/subunit OSCP. ATP synthase complex consists of a soluble F(1) head domain (subunits alpha(3) and beta(3)) - the catalytic core - and a membrane F(0) domain - the membrane proton channel (subunits c, a, 8, e, f, g, k and j). These two domains are linked by a central stalk (subunits gamma, delta, and epsilon) rotating inside the F1 region and a stationary peripheral stalk (subunits F6, b, d, and OSCP).</text>
</comment>
<dbReference type="SUPFAM" id="SSF161060">
    <property type="entry name" value="ATP synthase B chain-like"/>
    <property type="match status" value="1"/>
</dbReference>
<reference evidence="14" key="2">
    <citation type="submission" date="2025-08" db="UniProtKB">
        <authorList>
            <consortium name="Ensembl"/>
        </authorList>
    </citation>
    <scope>IDENTIFICATION</scope>
</reference>
<keyword evidence="3 13" id="KW-0138">CF(0)</keyword>
<dbReference type="Pfam" id="PF05405">
    <property type="entry name" value="Mt_ATP-synt_B"/>
    <property type="match status" value="1"/>
</dbReference>
<dbReference type="GeneTree" id="ENSGT00390000001958"/>
<dbReference type="Gene3D" id="1.20.5.2210">
    <property type="match status" value="1"/>
</dbReference>
<protein>
    <recommendedName>
        <fullName evidence="13">ATP synthase subunit b</fullName>
    </recommendedName>
</protein>
<evidence type="ECO:0000256" key="3">
    <source>
        <dbReference type="ARBA" id="ARBA00022547"/>
    </source>
</evidence>
<comment type="function">
    <text evidence="11 13">Subunit b, of the mitochondrial membrane ATP synthase complex (F(1)F(0) ATP synthase or Complex V) that produces ATP from ADP in the presence of a proton gradient across the membrane which is generated by electron transport complexes of the respiratory chain. ATP synthase complex consist of a soluble F(1) head domain - the catalytic core - and a membrane F(1) domain - the membrane proton channel. These two domains are linked by a central stalk rotating inside the F(1) region and a stationary peripheral stalk. During catalysis, ATP synthesis in the catalytic domain of F(1) is coupled via a rotary mechanism of the central stalk subunits to proton translocation. In vivo, can only synthesize ATP although its ATP hydrolase activity can be activated artificially in vitro. Part of the complex F(0) domain. Part of the complex F(0) domain and the peripheric stalk, which acts as a stator to hold the catalytic alpha(3)beta(3) subcomplex and subunit a/ATP6 static relative to the rotary elements.</text>
</comment>
<evidence type="ECO:0000256" key="2">
    <source>
        <dbReference type="ARBA" id="ARBA00022448"/>
    </source>
</evidence>
<dbReference type="InterPro" id="IPR008688">
    <property type="entry name" value="ATP_synth_Bsub_B/MI25"/>
</dbReference>
<dbReference type="AlphaFoldDB" id="A0A4X2KN07"/>
<keyword evidence="5 13" id="KW-0999">Mitochondrion inner membrane</keyword>
<dbReference type="STRING" id="29139.ENSVURP00010011411"/>
<evidence type="ECO:0000256" key="6">
    <source>
        <dbReference type="ARBA" id="ARBA00022946"/>
    </source>
</evidence>
<dbReference type="FunFam" id="1.20.5.2210:FF:000001">
    <property type="entry name" value="ATP synthase F(0) complex subunit B1, mitochondrial"/>
    <property type="match status" value="1"/>
</dbReference>
<evidence type="ECO:0000256" key="9">
    <source>
        <dbReference type="ARBA" id="ARBA00023128"/>
    </source>
</evidence>
<keyword evidence="6" id="KW-0809">Transit peptide</keyword>
<dbReference type="PANTHER" id="PTHR12733">
    <property type="entry name" value="MITOCHONDRIAL ATP SYNTHASE B CHAIN"/>
    <property type="match status" value="1"/>
</dbReference>
<comment type="subunit">
    <text evidence="13">F-type ATPases have 2 components, CF(1) - the catalytic core - and CF(0) - the membrane proton channel. CF(1) and CF(0) have multiple subunits.</text>
</comment>
<evidence type="ECO:0000256" key="8">
    <source>
        <dbReference type="ARBA" id="ARBA00023065"/>
    </source>
</evidence>
<evidence type="ECO:0000256" key="13">
    <source>
        <dbReference type="RuleBase" id="RU368017"/>
    </source>
</evidence>
<comment type="similarity">
    <text evidence="1 13">Belongs to the eukaryotic ATPase B chain family.</text>
</comment>
<evidence type="ECO:0000256" key="1">
    <source>
        <dbReference type="ARBA" id="ARBA00007479"/>
    </source>
</evidence>
<reference evidence="15" key="1">
    <citation type="submission" date="2018-12" db="EMBL/GenBank/DDBJ databases">
        <authorList>
            <person name="Yazar S."/>
        </authorList>
    </citation>
    <scope>NUCLEOTIDE SEQUENCE [LARGE SCALE GENOMIC DNA]</scope>
</reference>
<dbReference type="InterPro" id="IPR013837">
    <property type="entry name" value="ATP_synth_F0_suB"/>
</dbReference>
<evidence type="ECO:0000256" key="10">
    <source>
        <dbReference type="ARBA" id="ARBA00023136"/>
    </source>
</evidence>
<dbReference type="GO" id="GO:0045259">
    <property type="term" value="C:proton-transporting ATP synthase complex"/>
    <property type="evidence" value="ECO:0007669"/>
    <property type="project" value="UniProtKB-KW"/>
</dbReference>
<evidence type="ECO:0000256" key="4">
    <source>
        <dbReference type="ARBA" id="ARBA00022781"/>
    </source>
</evidence>
<evidence type="ECO:0000256" key="7">
    <source>
        <dbReference type="ARBA" id="ARBA00022990"/>
    </source>
</evidence>
<gene>
    <name evidence="14" type="primary">ATP5PB</name>
</gene>
<dbReference type="OMA" id="PEEWFTF"/>
<proteinExistence type="inferred from homology"/>
<keyword evidence="15" id="KW-1185">Reference proteome</keyword>
<name>A0A4X2KN07_VOMUR</name>
<dbReference type="GO" id="GO:0005743">
    <property type="term" value="C:mitochondrial inner membrane"/>
    <property type="evidence" value="ECO:0007669"/>
    <property type="project" value="UniProtKB-SubCell"/>
</dbReference>
<dbReference type="Ensembl" id="ENSVURT00010012962.1">
    <property type="protein sequence ID" value="ENSVURP00010011411.1"/>
    <property type="gene ID" value="ENSVURG00010008809.1"/>
</dbReference>
<comment type="subcellular location">
    <subcellularLocation>
        <location evidence="13">Mitochondrion</location>
    </subcellularLocation>
    <subcellularLocation>
        <location evidence="13">Mitochondrion inner membrane</location>
    </subcellularLocation>
</comment>
<evidence type="ECO:0000256" key="12">
    <source>
        <dbReference type="ARBA" id="ARBA00064647"/>
    </source>
</evidence>
<keyword evidence="10 13" id="KW-0472">Membrane</keyword>
<keyword evidence="7" id="KW-0007">Acetylation</keyword>
<keyword evidence="2 13" id="KW-0813">Transport</keyword>
<reference evidence="14" key="3">
    <citation type="submission" date="2025-09" db="UniProtKB">
        <authorList>
            <consortium name="Ensembl"/>
        </authorList>
    </citation>
    <scope>IDENTIFICATION</scope>
</reference>
<keyword evidence="8 13" id="KW-0406">Ion transport</keyword>
<evidence type="ECO:0000313" key="15">
    <source>
        <dbReference type="Proteomes" id="UP000314987"/>
    </source>
</evidence>
<sequence length="322" mass="36066">MFFVLPPPPHPSAPASVLLSRQLGLETEGAEIGRVGKAFALPLSRGLLSAILVRRLARFPRWGHRDAEAAERTLAQHAVPAGAARGQRRGVLQATRIFHTASPHLAPLPPLPEHGGKVRHGLIPEEFFEFMYPKTGVTGPYVLGTGLILYFLSKEIYVITADTFAAMSTLGLLIYIVKKYGASVAAFADKLREDQMAEAEALKQASIKNIQDAIDLEKKQQALVAKRHYLFDVQRNNIAMTLEVFYRERLHKVYTEVKNRLDYHIAKQNMMRRKEQEHMITWVESHVVKSISAQQEKETIAKCISDLKLLAKKAQAQSQSVL</sequence>
<dbReference type="GO" id="GO:0042776">
    <property type="term" value="P:proton motive force-driven mitochondrial ATP synthesis"/>
    <property type="evidence" value="ECO:0007669"/>
    <property type="project" value="Ensembl"/>
</dbReference>
<evidence type="ECO:0000256" key="11">
    <source>
        <dbReference type="ARBA" id="ARBA00055529"/>
    </source>
</evidence>
<dbReference type="PANTHER" id="PTHR12733:SF3">
    <property type="entry name" value="ATP SYNTHASE F(0) COMPLEX SUBUNIT B1, MITOCHONDRIAL"/>
    <property type="match status" value="1"/>
</dbReference>
<organism evidence="14 15">
    <name type="scientific">Vombatus ursinus</name>
    <name type="common">Common wombat</name>
    <dbReference type="NCBI Taxonomy" id="29139"/>
    <lineage>
        <taxon>Eukaryota</taxon>
        <taxon>Metazoa</taxon>
        <taxon>Chordata</taxon>
        <taxon>Craniata</taxon>
        <taxon>Vertebrata</taxon>
        <taxon>Euteleostomi</taxon>
        <taxon>Mammalia</taxon>
        <taxon>Metatheria</taxon>
        <taxon>Diprotodontia</taxon>
        <taxon>Vombatidae</taxon>
        <taxon>Vombatus</taxon>
    </lineage>
</organism>